<sequence length="97" mass="11037">MAYTVAVTWIAKPGEEDAVASALQALVEPSRAEEGVLVYIPNRDPEDPTKFFIYEQYVDEAAYTAHTETEHFKTHGFGDAIPRLQERKREFYAPMVD</sequence>
<dbReference type="GO" id="GO:0004497">
    <property type="term" value="F:monooxygenase activity"/>
    <property type="evidence" value="ECO:0007669"/>
    <property type="project" value="UniProtKB-KW"/>
</dbReference>
<dbReference type="PANTHER" id="PTHR33336:SF15">
    <property type="entry name" value="ABM DOMAIN-CONTAINING PROTEIN"/>
    <property type="match status" value="1"/>
</dbReference>
<dbReference type="SUPFAM" id="SSF54909">
    <property type="entry name" value="Dimeric alpha+beta barrel"/>
    <property type="match status" value="1"/>
</dbReference>
<dbReference type="Pfam" id="PF03992">
    <property type="entry name" value="ABM"/>
    <property type="match status" value="1"/>
</dbReference>
<dbReference type="EMBL" id="JAPDOD010000008">
    <property type="protein sequence ID" value="MDA0160975.1"/>
    <property type="molecule type" value="Genomic_DNA"/>
</dbReference>
<feature type="domain" description="ABM" evidence="1">
    <location>
        <begin position="3"/>
        <end position="97"/>
    </location>
</feature>
<reference evidence="2" key="1">
    <citation type="submission" date="2022-10" db="EMBL/GenBank/DDBJ databases">
        <title>The WGS of Solirubrobacter ginsenosidimutans DSM 21036.</title>
        <authorList>
            <person name="Jiang Z."/>
        </authorList>
    </citation>
    <scope>NUCLEOTIDE SEQUENCE</scope>
    <source>
        <strain evidence="2">DSM 21036</strain>
    </source>
</reference>
<organism evidence="2 3">
    <name type="scientific">Solirubrobacter ginsenosidimutans</name>
    <dbReference type="NCBI Taxonomy" id="490573"/>
    <lineage>
        <taxon>Bacteria</taxon>
        <taxon>Bacillati</taxon>
        <taxon>Actinomycetota</taxon>
        <taxon>Thermoleophilia</taxon>
        <taxon>Solirubrobacterales</taxon>
        <taxon>Solirubrobacteraceae</taxon>
        <taxon>Solirubrobacter</taxon>
    </lineage>
</organism>
<dbReference type="InterPro" id="IPR011008">
    <property type="entry name" value="Dimeric_a/b-barrel"/>
</dbReference>
<keyword evidence="2" id="KW-0560">Oxidoreductase</keyword>
<evidence type="ECO:0000313" key="3">
    <source>
        <dbReference type="Proteomes" id="UP001149140"/>
    </source>
</evidence>
<comment type="caution">
    <text evidence="2">The sequence shown here is derived from an EMBL/GenBank/DDBJ whole genome shotgun (WGS) entry which is preliminary data.</text>
</comment>
<accession>A0A9X3MR67</accession>
<dbReference type="InterPro" id="IPR007138">
    <property type="entry name" value="ABM_dom"/>
</dbReference>
<keyword evidence="2" id="KW-0503">Monooxygenase</keyword>
<keyword evidence="3" id="KW-1185">Reference proteome</keyword>
<evidence type="ECO:0000259" key="1">
    <source>
        <dbReference type="PROSITE" id="PS51725"/>
    </source>
</evidence>
<dbReference type="InterPro" id="IPR050744">
    <property type="entry name" value="AI-2_Isomerase_LsrG"/>
</dbReference>
<dbReference type="PROSITE" id="PS51725">
    <property type="entry name" value="ABM"/>
    <property type="match status" value="1"/>
</dbReference>
<gene>
    <name evidence="2" type="ORF">OM076_11920</name>
</gene>
<protein>
    <submittedName>
        <fullName evidence="2">Antibiotic biosynthesis monooxygenase</fullName>
    </submittedName>
</protein>
<dbReference type="Proteomes" id="UP001149140">
    <property type="component" value="Unassembled WGS sequence"/>
</dbReference>
<name>A0A9X3MR67_9ACTN</name>
<dbReference type="Gene3D" id="3.30.70.100">
    <property type="match status" value="1"/>
</dbReference>
<evidence type="ECO:0000313" key="2">
    <source>
        <dbReference type="EMBL" id="MDA0160975.1"/>
    </source>
</evidence>
<dbReference type="AlphaFoldDB" id="A0A9X3MR67"/>
<dbReference type="PANTHER" id="PTHR33336">
    <property type="entry name" value="QUINOL MONOOXYGENASE YGIN-RELATED"/>
    <property type="match status" value="1"/>
</dbReference>
<dbReference type="RefSeq" id="WP_270040107.1">
    <property type="nucleotide sequence ID" value="NZ_JAPDOD010000008.1"/>
</dbReference>
<proteinExistence type="predicted"/>